<dbReference type="PRINTS" id="PR00038">
    <property type="entry name" value="HTHLUXR"/>
</dbReference>
<dbReference type="Proteomes" id="UP000301751">
    <property type="component" value="Unassembled WGS sequence"/>
</dbReference>
<dbReference type="EMBL" id="BJCL01000001">
    <property type="protein sequence ID" value="GCL60983.1"/>
    <property type="molecule type" value="Genomic_DNA"/>
</dbReference>
<dbReference type="CDD" id="cd06170">
    <property type="entry name" value="LuxR_C_like"/>
    <property type="match status" value="1"/>
</dbReference>
<organism evidence="5 6">
    <name type="scientific">Pseudaquabacterium pictum</name>
    <dbReference type="NCBI Taxonomy" id="2315236"/>
    <lineage>
        <taxon>Bacteria</taxon>
        <taxon>Pseudomonadati</taxon>
        <taxon>Pseudomonadota</taxon>
        <taxon>Betaproteobacteria</taxon>
        <taxon>Burkholderiales</taxon>
        <taxon>Sphaerotilaceae</taxon>
        <taxon>Pseudaquabacterium</taxon>
    </lineage>
</organism>
<dbReference type="InterPro" id="IPR029016">
    <property type="entry name" value="GAF-like_dom_sf"/>
</dbReference>
<keyword evidence="3" id="KW-0804">Transcription</keyword>
<dbReference type="InterPro" id="IPR036388">
    <property type="entry name" value="WH-like_DNA-bd_sf"/>
</dbReference>
<dbReference type="GO" id="GO:0003677">
    <property type="term" value="F:DNA binding"/>
    <property type="evidence" value="ECO:0007669"/>
    <property type="project" value="UniProtKB-KW"/>
</dbReference>
<dbReference type="Gene3D" id="3.30.450.40">
    <property type="match status" value="1"/>
</dbReference>
<keyword evidence="2" id="KW-0238">DNA-binding</keyword>
<dbReference type="PROSITE" id="PS50043">
    <property type="entry name" value="HTH_LUXR_2"/>
    <property type="match status" value="1"/>
</dbReference>
<reference evidence="6" key="1">
    <citation type="submission" date="2019-03" db="EMBL/GenBank/DDBJ databases">
        <title>Aquabacterium pictum sp.nov., the first bacteriochlorophyll a-containing freshwater bacterium in the genus Aquabacterium of the class Betaproteobacteria.</title>
        <authorList>
            <person name="Hirose S."/>
            <person name="Tank M."/>
            <person name="Hara E."/>
            <person name="Tamaki H."/>
            <person name="Takaichi S."/>
            <person name="Haruta S."/>
            <person name="Hanada S."/>
        </authorList>
    </citation>
    <scope>NUCLEOTIDE SEQUENCE [LARGE SCALE GENOMIC DNA]</scope>
    <source>
        <strain evidence="6">W35</strain>
    </source>
</reference>
<dbReference type="Pfam" id="PF00196">
    <property type="entry name" value="GerE"/>
    <property type="match status" value="1"/>
</dbReference>
<evidence type="ECO:0000259" key="4">
    <source>
        <dbReference type="PROSITE" id="PS50043"/>
    </source>
</evidence>
<dbReference type="OrthoDB" id="8817085at2"/>
<dbReference type="AlphaFoldDB" id="A0A480AHU1"/>
<keyword evidence="1" id="KW-0805">Transcription regulation</keyword>
<sequence length="356" mass="38601">MSAAGSARVTLRQLCRLEMPGPVLLPSLLPVLRQVVPASHAGFFFCDDRGNITNMYAERMLEPERMAGYHAQHDSAQFRRQYLARCAAANPLSRRSVTPEERETAYYRDVLAALDVEHFLYAIVRHEGRALGQLSLYRGAGSTPFDEHDEQALAGVLHYLGMAVAEPSPPALRGLQDQVVEEGLALLEEGTGRVLYADAHWPRLVRLAHGNAINPALARTEHETLPRFVAAVLAAVVSAPNAVHMVRTAWGQFAFRRHALTSGDGSSTAVALLLSRLAAQPLRLAQGAAALGLSPQQREVALLLARGLSNQEIAGELGITVNTASYHAKRVFERLEVHERSAIGKVLAAAAGQMAH</sequence>
<comment type="caution">
    <text evidence="5">The sequence shown here is derived from an EMBL/GenBank/DDBJ whole genome shotgun (WGS) entry which is preliminary data.</text>
</comment>
<gene>
    <name evidence="5" type="ORF">AQPW35_00640</name>
</gene>
<dbReference type="GO" id="GO:0006355">
    <property type="term" value="P:regulation of DNA-templated transcription"/>
    <property type="evidence" value="ECO:0007669"/>
    <property type="project" value="InterPro"/>
</dbReference>
<dbReference type="SMART" id="SM00421">
    <property type="entry name" value="HTH_LUXR"/>
    <property type="match status" value="1"/>
</dbReference>
<keyword evidence="6" id="KW-1185">Reference proteome</keyword>
<evidence type="ECO:0000313" key="6">
    <source>
        <dbReference type="Proteomes" id="UP000301751"/>
    </source>
</evidence>
<dbReference type="RefSeq" id="WP_137730773.1">
    <property type="nucleotide sequence ID" value="NZ_BJCL01000001.1"/>
</dbReference>
<evidence type="ECO:0000313" key="5">
    <source>
        <dbReference type="EMBL" id="GCL60983.1"/>
    </source>
</evidence>
<protein>
    <recommendedName>
        <fullName evidence="4">HTH luxR-type domain-containing protein</fullName>
    </recommendedName>
</protein>
<accession>A0A480AHU1</accession>
<feature type="domain" description="HTH luxR-type" evidence="4">
    <location>
        <begin position="286"/>
        <end position="351"/>
    </location>
</feature>
<name>A0A480AHU1_9BURK</name>
<dbReference type="InterPro" id="IPR016032">
    <property type="entry name" value="Sig_transdc_resp-reg_C-effctor"/>
</dbReference>
<evidence type="ECO:0000256" key="2">
    <source>
        <dbReference type="ARBA" id="ARBA00023125"/>
    </source>
</evidence>
<dbReference type="PANTHER" id="PTHR44688:SF16">
    <property type="entry name" value="DNA-BINDING TRANSCRIPTIONAL ACTIVATOR DEVR_DOSR"/>
    <property type="match status" value="1"/>
</dbReference>
<dbReference type="SUPFAM" id="SSF46894">
    <property type="entry name" value="C-terminal effector domain of the bipartite response regulators"/>
    <property type="match status" value="1"/>
</dbReference>
<proteinExistence type="predicted"/>
<dbReference type="InterPro" id="IPR000792">
    <property type="entry name" value="Tscrpt_reg_LuxR_C"/>
</dbReference>
<dbReference type="PANTHER" id="PTHR44688">
    <property type="entry name" value="DNA-BINDING TRANSCRIPTIONAL ACTIVATOR DEVR_DOSR"/>
    <property type="match status" value="1"/>
</dbReference>
<evidence type="ECO:0000256" key="3">
    <source>
        <dbReference type="ARBA" id="ARBA00023163"/>
    </source>
</evidence>
<evidence type="ECO:0000256" key="1">
    <source>
        <dbReference type="ARBA" id="ARBA00023015"/>
    </source>
</evidence>
<dbReference type="SUPFAM" id="SSF55781">
    <property type="entry name" value="GAF domain-like"/>
    <property type="match status" value="1"/>
</dbReference>
<dbReference type="Gene3D" id="1.10.10.10">
    <property type="entry name" value="Winged helix-like DNA-binding domain superfamily/Winged helix DNA-binding domain"/>
    <property type="match status" value="1"/>
</dbReference>